<dbReference type="EMBL" id="JBJKFK010002500">
    <property type="protein sequence ID" value="KAL3311010.1"/>
    <property type="molecule type" value="Genomic_DNA"/>
</dbReference>
<keyword evidence="3" id="KW-1185">Reference proteome</keyword>
<name>A0ABD2PU79_9PLAT</name>
<evidence type="ECO:0008006" key="4">
    <source>
        <dbReference type="Google" id="ProtNLM"/>
    </source>
</evidence>
<dbReference type="Proteomes" id="UP001626550">
    <property type="component" value="Unassembled WGS sequence"/>
</dbReference>
<dbReference type="InterPro" id="IPR050327">
    <property type="entry name" value="Proton-linked_MCT"/>
</dbReference>
<dbReference type="PANTHER" id="PTHR11360">
    <property type="entry name" value="MONOCARBOXYLATE TRANSPORTER"/>
    <property type="match status" value="1"/>
</dbReference>
<gene>
    <name evidence="2" type="ORF">Ciccas_010416</name>
</gene>
<comment type="caution">
    <text evidence="2">The sequence shown here is derived from an EMBL/GenBank/DDBJ whole genome shotgun (WGS) entry which is preliminary data.</text>
</comment>
<evidence type="ECO:0000313" key="2">
    <source>
        <dbReference type="EMBL" id="KAL3311010.1"/>
    </source>
</evidence>
<evidence type="ECO:0000256" key="1">
    <source>
        <dbReference type="SAM" id="Phobius"/>
    </source>
</evidence>
<dbReference type="InterPro" id="IPR011701">
    <property type="entry name" value="MFS"/>
</dbReference>
<feature type="transmembrane region" description="Helical" evidence="1">
    <location>
        <begin position="20"/>
        <end position="42"/>
    </location>
</feature>
<dbReference type="InterPro" id="IPR036259">
    <property type="entry name" value="MFS_trans_sf"/>
</dbReference>
<feature type="transmembrane region" description="Helical" evidence="1">
    <location>
        <begin position="49"/>
        <end position="70"/>
    </location>
</feature>
<feature type="transmembrane region" description="Helical" evidence="1">
    <location>
        <begin position="493"/>
        <end position="512"/>
    </location>
</feature>
<dbReference type="Gene3D" id="1.20.1250.20">
    <property type="entry name" value="MFS general substrate transporter like domains"/>
    <property type="match status" value="2"/>
</dbReference>
<feature type="transmembrane region" description="Helical" evidence="1">
    <location>
        <begin position="82"/>
        <end position="102"/>
    </location>
</feature>
<protein>
    <recommendedName>
        <fullName evidence="4">Major facilitator superfamily (MFS) profile domain-containing protein</fullName>
    </recommendedName>
</protein>
<feature type="transmembrane region" description="Helical" evidence="1">
    <location>
        <begin position="372"/>
        <end position="392"/>
    </location>
</feature>
<keyword evidence="1" id="KW-0472">Membrane</keyword>
<dbReference type="PANTHER" id="PTHR11360:SF284">
    <property type="entry name" value="EG:103B4.3 PROTEIN-RELATED"/>
    <property type="match status" value="1"/>
</dbReference>
<feature type="transmembrane region" description="Helical" evidence="1">
    <location>
        <begin position="426"/>
        <end position="453"/>
    </location>
</feature>
<reference evidence="2 3" key="1">
    <citation type="submission" date="2024-11" db="EMBL/GenBank/DDBJ databases">
        <title>Adaptive evolution of stress response genes in parasites aligns with host niche diversity.</title>
        <authorList>
            <person name="Hahn C."/>
            <person name="Resl P."/>
        </authorList>
    </citation>
    <scope>NUCLEOTIDE SEQUENCE [LARGE SCALE GENOMIC DNA]</scope>
    <source>
        <strain evidence="2">EGGRZ-B1_66</strain>
        <tissue evidence="2">Body</tissue>
    </source>
</reference>
<keyword evidence="1" id="KW-0812">Transmembrane</keyword>
<dbReference type="AlphaFoldDB" id="A0ABD2PU79"/>
<evidence type="ECO:0000313" key="3">
    <source>
        <dbReference type="Proteomes" id="UP001626550"/>
    </source>
</evidence>
<dbReference type="SUPFAM" id="SSF103473">
    <property type="entry name" value="MFS general substrate transporter"/>
    <property type="match status" value="1"/>
</dbReference>
<feature type="transmembrane region" description="Helical" evidence="1">
    <location>
        <begin position="465"/>
        <end position="481"/>
    </location>
</feature>
<proteinExistence type="predicted"/>
<keyword evidence="1" id="KW-1133">Transmembrane helix</keyword>
<sequence length="523" mass="58199">MAVGMGSASYVGDIVLFSFLYGIVGGAGVGICLLCAIVAVNYQFDKLRGLASGIGMSGAGFGYLIVPLLVQNVLQRFDWRTSLLVLGIGFGSACFLCSLTYLKMQIPAKEVADQLAHDNDIDQAADGQTYRPTWPQRDQNGELITVLDETEKPQNQFFFSMPQFRKKVSLTSDTKLNDRMTRLLRHVILTQEGESALVDFVREHKSPEDAQELSNVLAQSHTDIAPRLWQSTQNHSVGDEHRNYFNSWRRKTADRTLSHIHKKSHMIYLPPFDQADIFFTGTLDSLAMLQAKTPRIQEFMFRERPHWRKGRVRKMCLDLVELFDLRLLIDPAFLIILLAFALVQFIFLVPFFNALNLAAEVGVSKEQAMHYFTAMGMCTAIGRIAGGALGTVKRVNNVYLALVSVTFGGLAALSLGFIPLNYWTLMVYFCIHSIALGIPTPLIGLLLTQYIGLGRLTAAFSNHNMFKGFLCLPGPIVAKALNQLAQTTFASCYLTGAFLLASGLVFLGLPVLDYQRRRRSTKA</sequence>
<feature type="transmembrane region" description="Helical" evidence="1">
    <location>
        <begin position="399"/>
        <end position="420"/>
    </location>
</feature>
<organism evidence="2 3">
    <name type="scientific">Cichlidogyrus casuarinus</name>
    <dbReference type="NCBI Taxonomy" id="1844966"/>
    <lineage>
        <taxon>Eukaryota</taxon>
        <taxon>Metazoa</taxon>
        <taxon>Spiralia</taxon>
        <taxon>Lophotrochozoa</taxon>
        <taxon>Platyhelminthes</taxon>
        <taxon>Monogenea</taxon>
        <taxon>Monopisthocotylea</taxon>
        <taxon>Dactylogyridea</taxon>
        <taxon>Ancyrocephalidae</taxon>
        <taxon>Cichlidogyrus</taxon>
    </lineage>
</organism>
<dbReference type="Pfam" id="PF07690">
    <property type="entry name" value="MFS_1"/>
    <property type="match status" value="1"/>
</dbReference>
<accession>A0ABD2PU79</accession>
<feature type="transmembrane region" description="Helical" evidence="1">
    <location>
        <begin position="332"/>
        <end position="352"/>
    </location>
</feature>